<keyword evidence="3" id="KW-0963">Cytoplasm</keyword>
<dbReference type="PANTHER" id="PTHR30612:SF0">
    <property type="entry name" value="CHLOROPLAST PROTEIN-TRANSPORTING ATPASE"/>
    <property type="match status" value="1"/>
</dbReference>
<name>A0ABU5ID12_9BURK</name>
<keyword evidence="4" id="KW-0997">Cell inner membrane</keyword>
<dbReference type="Gene3D" id="3.90.1440.10">
    <property type="entry name" value="SecA, preprotein cross-linking domain"/>
    <property type="match status" value="1"/>
</dbReference>
<dbReference type="InterPro" id="IPR044722">
    <property type="entry name" value="SecA_SF2_C"/>
</dbReference>
<dbReference type="PANTHER" id="PTHR30612">
    <property type="entry name" value="SECA INNER MEMBRANE COMPONENT OF SEC PROTEIN SECRETION SYSTEM"/>
    <property type="match status" value="1"/>
</dbReference>
<evidence type="ECO:0000256" key="1">
    <source>
        <dbReference type="ARBA" id="ARBA00022448"/>
    </source>
</evidence>
<dbReference type="Gene3D" id="3.40.50.300">
    <property type="entry name" value="P-loop containing nucleotide triphosphate hydrolases"/>
    <property type="match status" value="2"/>
</dbReference>
<keyword evidence="2" id="KW-1003">Cell membrane</keyword>
<keyword evidence="9" id="KW-0811">Translocation</keyword>
<keyword evidence="10" id="KW-0472">Membrane</keyword>
<dbReference type="PROSITE" id="PS51194">
    <property type="entry name" value="HELICASE_CTER"/>
    <property type="match status" value="1"/>
</dbReference>
<evidence type="ECO:0000256" key="4">
    <source>
        <dbReference type="ARBA" id="ARBA00022519"/>
    </source>
</evidence>
<evidence type="ECO:0000256" key="2">
    <source>
        <dbReference type="ARBA" id="ARBA00022475"/>
    </source>
</evidence>
<dbReference type="Pfam" id="PF21090">
    <property type="entry name" value="P-loop_SecA"/>
    <property type="match status" value="2"/>
</dbReference>
<evidence type="ECO:0000256" key="10">
    <source>
        <dbReference type="ARBA" id="ARBA00023136"/>
    </source>
</evidence>
<dbReference type="InterPro" id="IPR011130">
    <property type="entry name" value="SecA_preprotein_X-link_dom"/>
</dbReference>
<gene>
    <name evidence="15" type="ORF">SM757_08930</name>
</gene>
<sequence length="662" mass="74617">MSTTTSAAQADFRWSPPCSDKQPTGARWRDWLRWGEQRVGGFQRRLQRDAAEVLALQQAWADMDDAALDARLAQQRSAFRLDQLRGDAARRLRIEALAAISLAAQRTLQRLPYRVQLLAALAMHEGLLVQMNAGEGKTLTVALVGVLRGWRGLPCHVITSNDYLAKRDVELMDPLYRRCGVSAAAAVHGLSPQQLRDVYAADLVYATSKQLLADHLFDQIALDGASDAMRRRLRELRPQQGCVRQRGLYSAIVDEADSVLIDEANTPLIISAPQPNELLMEAVLAARDVAEELEAERDYRLDAQLREIDFTSQGRERLEAATRRLPAVWHAPQRRDDLIRQALSARDLFLRDRHYIVQDGKVQILDENTGRVMPGRTWSFGLHQAIEAREGVQISQPSKTLARMSFQEFFSLYHHLAGASGTLQGVRSEMWWTYGLLTFVVPTRLPSRLRVPPLRHFADAQAKWTAVLECVEQLHRRGMPVLVGTRRLGDSEMLQQRLAERGLACEVLNAKQHEREADIIALAGEPGRITVATNMAGRGTDILLGAGVAEQGGLQVLMVEPHESERVDWQLFGRAGRQGQPGFAQAFVGLEDDLLQRHLPFWLVPLRDLLARSPRWRGALAHVLVRWAQRRAQRQAFQQRRYLRLREQQLRKQLAFASDGAG</sequence>
<keyword evidence="6" id="KW-0067">ATP-binding</keyword>
<evidence type="ECO:0000256" key="8">
    <source>
        <dbReference type="ARBA" id="ARBA00022967"/>
    </source>
</evidence>
<dbReference type="Pfam" id="PF01043">
    <property type="entry name" value="SecA_PP_bind"/>
    <property type="match status" value="1"/>
</dbReference>
<accession>A0ABU5ID12</accession>
<dbReference type="EMBL" id="JAXOJX010000011">
    <property type="protein sequence ID" value="MDZ5456699.1"/>
    <property type="molecule type" value="Genomic_DNA"/>
</dbReference>
<evidence type="ECO:0000313" key="16">
    <source>
        <dbReference type="Proteomes" id="UP001293718"/>
    </source>
</evidence>
<evidence type="ECO:0000256" key="5">
    <source>
        <dbReference type="ARBA" id="ARBA00022741"/>
    </source>
</evidence>
<evidence type="ECO:0000256" key="7">
    <source>
        <dbReference type="ARBA" id="ARBA00022927"/>
    </source>
</evidence>
<dbReference type="CDD" id="cd17928">
    <property type="entry name" value="DEXDc_SecA"/>
    <property type="match status" value="1"/>
</dbReference>
<keyword evidence="8" id="KW-1278">Translocase</keyword>
<keyword evidence="5" id="KW-0547">Nucleotide-binding</keyword>
<dbReference type="Proteomes" id="UP001293718">
    <property type="component" value="Unassembled WGS sequence"/>
</dbReference>
<feature type="domain" description="Helicase ATP-binding" evidence="12">
    <location>
        <begin position="118"/>
        <end position="292"/>
    </location>
</feature>
<dbReference type="Pfam" id="PF07517">
    <property type="entry name" value="SecA_DEAD"/>
    <property type="match status" value="1"/>
</dbReference>
<dbReference type="SUPFAM" id="SSF52540">
    <property type="entry name" value="P-loop containing nucleoside triphosphate hydrolases"/>
    <property type="match status" value="2"/>
</dbReference>
<feature type="domain" description="SecA family profile" evidence="14">
    <location>
        <begin position="32"/>
        <end position="622"/>
    </location>
</feature>
<evidence type="ECO:0000256" key="9">
    <source>
        <dbReference type="ARBA" id="ARBA00023010"/>
    </source>
</evidence>
<dbReference type="SMART" id="SM00957">
    <property type="entry name" value="SecA_DEAD"/>
    <property type="match status" value="1"/>
</dbReference>
<dbReference type="InterPro" id="IPR020937">
    <property type="entry name" value="SecA_CS"/>
</dbReference>
<protein>
    <submittedName>
        <fullName evidence="15">Preprotein translocase subunit SecA</fullName>
    </submittedName>
</protein>
<dbReference type="SUPFAM" id="SSF81767">
    <property type="entry name" value="Pre-protein crosslinking domain of SecA"/>
    <property type="match status" value="1"/>
</dbReference>
<evidence type="ECO:0000259" key="13">
    <source>
        <dbReference type="PROSITE" id="PS51194"/>
    </source>
</evidence>
<keyword evidence="16" id="KW-1185">Reference proteome</keyword>
<evidence type="ECO:0000259" key="14">
    <source>
        <dbReference type="PROSITE" id="PS51196"/>
    </source>
</evidence>
<dbReference type="PROSITE" id="PS51192">
    <property type="entry name" value="HELICASE_ATP_BIND_1"/>
    <property type="match status" value="1"/>
</dbReference>
<dbReference type="PROSITE" id="PS01312">
    <property type="entry name" value="SECA"/>
    <property type="match status" value="1"/>
</dbReference>
<dbReference type="InterPro" id="IPR014001">
    <property type="entry name" value="Helicase_ATP-bd"/>
</dbReference>
<evidence type="ECO:0000313" key="15">
    <source>
        <dbReference type="EMBL" id="MDZ5456699.1"/>
    </source>
</evidence>
<organism evidence="15 16">
    <name type="scientific">Azohydromonas lata</name>
    <dbReference type="NCBI Taxonomy" id="45677"/>
    <lineage>
        <taxon>Bacteria</taxon>
        <taxon>Pseudomonadati</taxon>
        <taxon>Pseudomonadota</taxon>
        <taxon>Betaproteobacteria</taxon>
        <taxon>Burkholderiales</taxon>
        <taxon>Sphaerotilaceae</taxon>
        <taxon>Azohydromonas</taxon>
    </lineage>
</organism>
<feature type="region of interest" description="Disordered" evidence="11">
    <location>
        <begin position="1"/>
        <end position="24"/>
    </location>
</feature>
<dbReference type="CDD" id="cd18803">
    <property type="entry name" value="SF2_C_secA"/>
    <property type="match status" value="1"/>
</dbReference>
<dbReference type="InterPro" id="IPR027417">
    <property type="entry name" value="P-loop_NTPase"/>
</dbReference>
<dbReference type="InterPro" id="IPR000185">
    <property type="entry name" value="SecA"/>
</dbReference>
<keyword evidence="1" id="KW-0813">Transport</keyword>
<reference evidence="15 16" key="1">
    <citation type="submission" date="2023-11" db="EMBL/GenBank/DDBJ databases">
        <title>Draft genome of Azohydromonas lata strain H1 (DSM1123), a polyhydroxyalkanoate producer.</title>
        <authorList>
            <person name="Traversa D."/>
            <person name="D'Addabbo P."/>
            <person name="Pazzani C."/>
            <person name="Manzari C."/>
            <person name="Chiara M."/>
            <person name="Scrascia M."/>
        </authorList>
    </citation>
    <scope>NUCLEOTIDE SEQUENCE [LARGE SCALE GENOMIC DNA]</scope>
    <source>
        <strain evidence="15 16">H1</strain>
    </source>
</reference>
<dbReference type="SMART" id="SM00958">
    <property type="entry name" value="SecA_PP_bind"/>
    <property type="match status" value="1"/>
</dbReference>
<evidence type="ECO:0000256" key="3">
    <source>
        <dbReference type="ARBA" id="ARBA00022490"/>
    </source>
</evidence>
<dbReference type="InterPro" id="IPR011115">
    <property type="entry name" value="SecA_DEAD"/>
</dbReference>
<keyword evidence="7" id="KW-0653">Protein transport</keyword>
<proteinExistence type="predicted"/>
<dbReference type="InterPro" id="IPR014018">
    <property type="entry name" value="SecA_motor_DEAD"/>
</dbReference>
<dbReference type="PRINTS" id="PR00906">
    <property type="entry name" value="SECA"/>
</dbReference>
<dbReference type="PROSITE" id="PS51196">
    <property type="entry name" value="SECA_MOTOR_DEAD"/>
    <property type="match status" value="1"/>
</dbReference>
<evidence type="ECO:0000259" key="12">
    <source>
        <dbReference type="PROSITE" id="PS51192"/>
    </source>
</evidence>
<dbReference type="InterPro" id="IPR001650">
    <property type="entry name" value="Helicase_C-like"/>
</dbReference>
<comment type="caution">
    <text evidence="15">The sequence shown here is derived from an EMBL/GenBank/DDBJ whole genome shotgun (WGS) entry which is preliminary data.</text>
</comment>
<evidence type="ECO:0000256" key="6">
    <source>
        <dbReference type="ARBA" id="ARBA00022840"/>
    </source>
</evidence>
<feature type="domain" description="Helicase C-terminal" evidence="13">
    <location>
        <begin position="466"/>
        <end position="621"/>
    </location>
</feature>
<dbReference type="InterPro" id="IPR036670">
    <property type="entry name" value="SecA_X-link_sf"/>
</dbReference>
<evidence type="ECO:0000256" key="11">
    <source>
        <dbReference type="SAM" id="MobiDB-lite"/>
    </source>
</evidence>